<dbReference type="InterPro" id="IPR004358">
    <property type="entry name" value="Sig_transdc_His_kin-like_C"/>
</dbReference>
<name>A0ABD5Z9P8_9EURY</name>
<organism evidence="10 11">
    <name type="scientific">Haloferax namakaokahaiae</name>
    <dbReference type="NCBI Taxonomy" id="1748331"/>
    <lineage>
        <taxon>Archaea</taxon>
        <taxon>Methanobacteriati</taxon>
        <taxon>Methanobacteriota</taxon>
        <taxon>Stenosarchaea group</taxon>
        <taxon>Halobacteria</taxon>
        <taxon>Halobacteriales</taxon>
        <taxon>Haloferacaceae</taxon>
        <taxon>Haloferax</taxon>
    </lineage>
</organism>
<dbReference type="SUPFAM" id="SSF55874">
    <property type="entry name" value="ATPase domain of HSP90 chaperone/DNA topoisomerase II/histidine kinase"/>
    <property type="match status" value="1"/>
</dbReference>
<dbReference type="SMART" id="SM00304">
    <property type="entry name" value="HAMP"/>
    <property type="match status" value="2"/>
</dbReference>
<reference evidence="10 11" key="1">
    <citation type="journal article" date="2019" name="Int. J. Syst. Evol. Microbiol.">
        <title>The Global Catalogue of Microorganisms (GCM) 10K type strain sequencing project: providing services to taxonomists for standard genome sequencing and annotation.</title>
        <authorList>
            <consortium name="The Broad Institute Genomics Platform"/>
            <consortium name="The Broad Institute Genome Sequencing Center for Infectious Disease"/>
            <person name="Wu L."/>
            <person name="Ma J."/>
        </authorList>
    </citation>
    <scope>NUCLEOTIDE SEQUENCE [LARGE SCALE GENOMIC DNA]</scope>
    <source>
        <strain evidence="10 11">DSM 29988</strain>
    </source>
</reference>
<dbReference type="CDD" id="cd06225">
    <property type="entry name" value="HAMP"/>
    <property type="match status" value="2"/>
</dbReference>
<dbReference type="GO" id="GO:0005524">
    <property type="term" value="F:ATP binding"/>
    <property type="evidence" value="ECO:0007669"/>
    <property type="project" value="UniProtKB-KW"/>
</dbReference>
<dbReference type="Gene3D" id="3.30.450.20">
    <property type="entry name" value="PAS domain"/>
    <property type="match status" value="1"/>
</dbReference>
<keyword evidence="3" id="KW-0597">Phosphoprotein</keyword>
<evidence type="ECO:0000259" key="9">
    <source>
        <dbReference type="PROSITE" id="PS50885"/>
    </source>
</evidence>
<feature type="domain" description="HAMP" evidence="9">
    <location>
        <begin position="304"/>
        <end position="356"/>
    </location>
</feature>
<evidence type="ECO:0000256" key="5">
    <source>
        <dbReference type="ARBA" id="ARBA00022777"/>
    </source>
</evidence>
<dbReference type="InterPro" id="IPR036097">
    <property type="entry name" value="HisK_dim/P_sf"/>
</dbReference>
<dbReference type="InterPro" id="IPR050736">
    <property type="entry name" value="Sensor_HK_Regulatory"/>
</dbReference>
<dbReference type="Gene3D" id="3.30.565.10">
    <property type="entry name" value="Histidine kinase-like ATPase, C-terminal domain"/>
    <property type="match status" value="1"/>
</dbReference>
<dbReference type="InterPro" id="IPR036890">
    <property type="entry name" value="HATPase_C_sf"/>
</dbReference>
<keyword evidence="5" id="KW-0418">Kinase</keyword>
<dbReference type="EMBL" id="JBHTAA010000001">
    <property type="protein sequence ID" value="MFC7201921.1"/>
    <property type="molecule type" value="Genomic_DNA"/>
</dbReference>
<dbReference type="CDD" id="cd00082">
    <property type="entry name" value="HisKA"/>
    <property type="match status" value="1"/>
</dbReference>
<protein>
    <recommendedName>
        <fullName evidence="2">histidine kinase</fullName>
        <ecNumber evidence="2">2.7.13.3</ecNumber>
    </recommendedName>
</protein>
<evidence type="ECO:0000256" key="7">
    <source>
        <dbReference type="ARBA" id="ARBA00023224"/>
    </source>
</evidence>
<dbReference type="CDD" id="cd00075">
    <property type="entry name" value="HATPase"/>
    <property type="match status" value="1"/>
</dbReference>
<sequence length="661" mass="72368">MPRLLPRFVRQRYAVKFALVLGAVTLAITLVGGYSYVHANALVGEDTQSDLVVNAEIQAQNLDGWLNRMEVQMRSISESAAFQSADSREINLYLWGVVERDSDIDAAYYIDTKNETVITSTGSAQIASATSVTDYYGRQDFTKLAQQSHGDVVVSDPFRPTADAAPVIIFATTIPDEPNRAVIVVSNLRSVSEAHLHHMDAGRFVVVDEENTVVLAEDHERVLTQDAIATDRYDDASGFVSGVELGDDATEVGYAKLDANDWVVTSRVPTAQAYTLRTSILTQILVTLLVVGGGAGLLAVTIGRDTVDAVETLASKANALRDGDLDTEIDRNREDEFGTLYEAFDVMRVSLRDQIAAAERARAAAIDAREEAWAEKEASERRRRHLEQTAARYGEVMRACADGDLAERIDPDDESRAMATIAHSFNDMMDDVRERNEQLTTVSHVLSHDLRSPLNVSVGRAELLADETDSPHLDPLIDSLERIDAIIDDAVVLALQRDVEDTLPATLSDVAQRAWRHVETDDGTLEIVEELRFDADPSLVAHIFENLFRNAVEHSSTDGRDSSPDEAVWVRVGPLDQRSGFYIEDDGPGIPADARERVLEPGFTTNRENGGTGLGLPIVKQVVDAHGWDIDITESADGGARFEFSEVCTGQCDSHDATSAV</sequence>
<dbReference type="PROSITE" id="PS50109">
    <property type="entry name" value="HIS_KIN"/>
    <property type="match status" value="1"/>
</dbReference>
<evidence type="ECO:0000313" key="11">
    <source>
        <dbReference type="Proteomes" id="UP001596481"/>
    </source>
</evidence>
<dbReference type="EC" id="2.7.13.3" evidence="2"/>
<dbReference type="CDD" id="cd18773">
    <property type="entry name" value="PDC1_HK_sensor"/>
    <property type="match status" value="1"/>
</dbReference>
<dbReference type="Gene3D" id="6.10.250.1910">
    <property type="match status" value="1"/>
</dbReference>
<comment type="catalytic activity">
    <reaction evidence="1">
        <text>ATP + protein L-histidine = ADP + protein N-phospho-L-histidine.</text>
        <dbReference type="EC" id="2.7.13.3"/>
    </reaction>
</comment>
<evidence type="ECO:0000256" key="6">
    <source>
        <dbReference type="ARBA" id="ARBA00023012"/>
    </source>
</evidence>
<dbReference type="GO" id="GO:0000160">
    <property type="term" value="P:phosphorelay signal transduction system"/>
    <property type="evidence" value="ECO:0007669"/>
    <property type="project" value="UniProtKB-KW"/>
</dbReference>
<feature type="domain" description="Histidine kinase" evidence="8">
    <location>
        <begin position="445"/>
        <end position="645"/>
    </location>
</feature>
<dbReference type="Gene3D" id="1.10.287.130">
    <property type="match status" value="1"/>
</dbReference>
<evidence type="ECO:0000256" key="3">
    <source>
        <dbReference type="ARBA" id="ARBA00022553"/>
    </source>
</evidence>
<proteinExistence type="predicted"/>
<dbReference type="PRINTS" id="PR00344">
    <property type="entry name" value="BCTRLSENSOR"/>
</dbReference>
<dbReference type="SMART" id="SM00388">
    <property type="entry name" value="HisKA"/>
    <property type="match status" value="1"/>
</dbReference>
<dbReference type="Pfam" id="PF00672">
    <property type="entry name" value="HAMP"/>
    <property type="match status" value="1"/>
</dbReference>
<evidence type="ECO:0000256" key="1">
    <source>
        <dbReference type="ARBA" id="ARBA00000085"/>
    </source>
</evidence>
<evidence type="ECO:0000313" key="10">
    <source>
        <dbReference type="EMBL" id="MFC7201921.1"/>
    </source>
</evidence>
<keyword evidence="7" id="KW-0807">Transducer</keyword>
<dbReference type="Pfam" id="PF00512">
    <property type="entry name" value="HisKA"/>
    <property type="match status" value="1"/>
</dbReference>
<keyword evidence="6" id="KW-0902">Two-component regulatory system</keyword>
<dbReference type="RefSeq" id="WP_390221223.1">
    <property type="nucleotide sequence ID" value="NZ_JBHTAA010000001.1"/>
</dbReference>
<comment type="caution">
    <text evidence="10">The sequence shown here is derived from an EMBL/GenBank/DDBJ whole genome shotgun (WGS) entry which is preliminary data.</text>
</comment>
<dbReference type="InterPro" id="IPR003660">
    <property type="entry name" value="HAMP_dom"/>
</dbReference>
<dbReference type="InterPro" id="IPR003661">
    <property type="entry name" value="HisK_dim/P_dom"/>
</dbReference>
<keyword evidence="11" id="KW-1185">Reference proteome</keyword>
<dbReference type="InterPro" id="IPR005467">
    <property type="entry name" value="His_kinase_dom"/>
</dbReference>
<dbReference type="SUPFAM" id="SSF158472">
    <property type="entry name" value="HAMP domain-like"/>
    <property type="match status" value="1"/>
</dbReference>
<keyword evidence="10" id="KW-0067">ATP-binding</keyword>
<dbReference type="Proteomes" id="UP001596481">
    <property type="component" value="Unassembled WGS sequence"/>
</dbReference>
<evidence type="ECO:0000256" key="4">
    <source>
        <dbReference type="ARBA" id="ARBA00022679"/>
    </source>
</evidence>
<dbReference type="PROSITE" id="PS50885">
    <property type="entry name" value="HAMP"/>
    <property type="match status" value="2"/>
</dbReference>
<feature type="domain" description="HAMP" evidence="9">
    <location>
        <begin position="384"/>
        <end position="437"/>
    </location>
</feature>
<dbReference type="GO" id="GO:0004673">
    <property type="term" value="F:protein histidine kinase activity"/>
    <property type="evidence" value="ECO:0007669"/>
    <property type="project" value="UniProtKB-EC"/>
</dbReference>
<dbReference type="PANTHER" id="PTHR43711:SF1">
    <property type="entry name" value="HISTIDINE KINASE 1"/>
    <property type="match status" value="1"/>
</dbReference>
<dbReference type="PANTHER" id="PTHR43711">
    <property type="entry name" value="TWO-COMPONENT HISTIDINE KINASE"/>
    <property type="match status" value="1"/>
</dbReference>
<keyword evidence="4" id="KW-0808">Transferase</keyword>
<dbReference type="InterPro" id="IPR003594">
    <property type="entry name" value="HATPase_dom"/>
</dbReference>
<accession>A0ABD5Z9P8</accession>
<gene>
    <name evidence="10" type="ORF">ACFQJC_00185</name>
</gene>
<dbReference type="SMART" id="SM00387">
    <property type="entry name" value="HATPase_c"/>
    <property type="match status" value="1"/>
</dbReference>
<dbReference type="Pfam" id="PF02518">
    <property type="entry name" value="HATPase_c"/>
    <property type="match status" value="1"/>
</dbReference>
<keyword evidence="10" id="KW-0547">Nucleotide-binding</keyword>
<evidence type="ECO:0000256" key="2">
    <source>
        <dbReference type="ARBA" id="ARBA00012438"/>
    </source>
</evidence>
<evidence type="ECO:0000259" key="8">
    <source>
        <dbReference type="PROSITE" id="PS50109"/>
    </source>
</evidence>
<dbReference type="AlphaFoldDB" id="A0ABD5Z9P8"/>
<dbReference type="SUPFAM" id="SSF47384">
    <property type="entry name" value="Homodimeric domain of signal transducing histidine kinase"/>
    <property type="match status" value="1"/>
</dbReference>